<proteinExistence type="predicted"/>
<dbReference type="InParanoid" id="A0A409XGG1"/>
<accession>A0A409XGG1</accession>
<gene>
    <name evidence="2" type="ORF">CVT25_007073</name>
</gene>
<reference evidence="2 3" key="1">
    <citation type="journal article" date="2018" name="Evol. Lett.">
        <title>Horizontal gene cluster transfer increased hallucinogenic mushroom diversity.</title>
        <authorList>
            <person name="Reynolds H.T."/>
            <person name="Vijayakumar V."/>
            <person name="Gluck-Thaler E."/>
            <person name="Korotkin H.B."/>
            <person name="Matheny P.B."/>
            <person name="Slot J.C."/>
        </authorList>
    </citation>
    <scope>NUCLEOTIDE SEQUENCE [LARGE SCALE GENOMIC DNA]</scope>
    <source>
        <strain evidence="2 3">2631</strain>
    </source>
</reference>
<name>A0A409XGG1_PSICY</name>
<sequence>MAEEDPAASSSTASAHAEDPAHSSSAAAVPAKEGLAPFLDKIFISDNLNSLSPSRSLSDIWSLVVNDLLPDIHHPLRPISPPPFCQNLRSNYVPPPTTTLRSGRVAKL</sequence>
<organism evidence="2 3">
    <name type="scientific">Psilocybe cyanescens</name>
    <dbReference type="NCBI Taxonomy" id="93625"/>
    <lineage>
        <taxon>Eukaryota</taxon>
        <taxon>Fungi</taxon>
        <taxon>Dikarya</taxon>
        <taxon>Basidiomycota</taxon>
        <taxon>Agaricomycotina</taxon>
        <taxon>Agaricomycetes</taxon>
        <taxon>Agaricomycetidae</taxon>
        <taxon>Agaricales</taxon>
        <taxon>Agaricineae</taxon>
        <taxon>Strophariaceae</taxon>
        <taxon>Psilocybe</taxon>
    </lineage>
</organism>
<protein>
    <submittedName>
        <fullName evidence="2">Uncharacterized protein</fullName>
    </submittedName>
</protein>
<evidence type="ECO:0000256" key="1">
    <source>
        <dbReference type="SAM" id="MobiDB-lite"/>
    </source>
</evidence>
<comment type="caution">
    <text evidence="2">The sequence shown here is derived from an EMBL/GenBank/DDBJ whole genome shotgun (WGS) entry which is preliminary data.</text>
</comment>
<keyword evidence="3" id="KW-1185">Reference proteome</keyword>
<dbReference type="Proteomes" id="UP000283269">
    <property type="component" value="Unassembled WGS sequence"/>
</dbReference>
<evidence type="ECO:0000313" key="3">
    <source>
        <dbReference type="Proteomes" id="UP000283269"/>
    </source>
</evidence>
<feature type="region of interest" description="Disordered" evidence="1">
    <location>
        <begin position="1"/>
        <end position="29"/>
    </location>
</feature>
<evidence type="ECO:0000313" key="2">
    <source>
        <dbReference type="EMBL" id="PPQ89843.1"/>
    </source>
</evidence>
<dbReference type="EMBL" id="NHYD01001809">
    <property type="protein sequence ID" value="PPQ89843.1"/>
    <property type="molecule type" value="Genomic_DNA"/>
</dbReference>
<dbReference type="AlphaFoldDB" id="A0A409XGG1"/>